<evidence type="ECO:0000256" key="1">
    <source>
        <dbReference type="SAM" id="MobiDB-lite"/>
    </source>
</evidence>
<reference evidence="4 5" key="1">
    <citation type="journal article" date="2013" name="Genome Announc.">
        <title>Complete genome sequence of Myxococcus stipitatus strain DSM 14675, a fruiting myxobacterium.</title>
        <authorList>
            <person name="Huntley S."/>
            <person name="Kneip S."/>
            <person name="Treuner-Lange A."/>
            <person name="Sogaard-Andersen L."/>
        </authorList>
    </citation>
    <scope>NUCLEOTIDE SEQUENCE [LARGE SCALE GENOMIC DNA]</scope>
    <source>
        <strain evidence="5">DSM 14675 / JCM 12634 / Mx s8</strain>
    </source>
</reference>
<feature type="compositionally biased region" description="Basic residues" evidence="1">
    <location>
        <begin position="1"/>
        <end position="12"/>
    </location>
</feature>
<dbReference type="AlphaFoldDB" id="L7UMT2"/>
<dbReference type="Pfam" id="PF24122">
    <property type="entry name" value="Cas8b_C"/>
    <property type="match status" value="1"/>
</dbReference>
<dbReference type="eggNOG" id="ENOG502Z9CT">
    <property type="taxonomic scope" value="Bacteria"/>
</dbReference>
<keyword evidence="5" id="KW-1185">Reference proteome</keyword>
<evidence type="ECO:0000259" key="2">
    <source>
        <dbReference type="Pfam" id="PF24121"/>
    </source>
</evidence>
<proteinExistence type="predicted"/>
<dbReference type="InterPro" id="IPR056202">
    <property type="entry name" value="Cas8b_C"/>
</dbReference>
<dbReference type="Pfam" id="PF24121">
    <property type="entry name" value="Cas8b_N"/>
    <property type="match status" value="1"/>
</dbReference>
<dbReference type="KEGG" id="msd:MYSTI_07928"/>
<name>L7UMT2_MYXSD</name>
<dbReference type="PATRIC" id="fig|1278073.3.peg.8069"/>
<dbReference type="Proteomes" id="UP000011131">
    <property type="component" value="Chromosome"/>
</dbReference>
<evidence type="ECO:0008006" key="6">
    <source>
        <dbReference type="Google" id="ProtNLM"/>
    </source>
</evidence>
<dbReference type="HOGENOM" id="CLU_454671_0_0_7"/>
<dbReference type="EMBL" id="CP004025">
    <property type="protein sequence ID" value="AGC49200.1"/>
    <property type="molecule type" value="Genomic_DNA"/>
</dbReference>
<dbReference type="InterPro" id="IPR056201">
    <property type="entry name" value="Cas8b_N"/>
</dbReference>
<dbReference type="InterPro" id="IPR030928">
    <property type="entry name" value="MYXAN_cmx8"/>
</dbReference>
<feature type="domain" description="Type I-B CRISPR Cas8b N-terminal" evidence="2">
    <location>
        <begin position="77"/>
        <end position="338"/>
    </location>
</feature>
<evidence type="ECO:0000313" key="4">
    <source>
        <dbReference type="EMBL" id="AGC49200.1"/>
    </source>
</evidence>
<dbReference type="NCBIfam" id="TIGR04413">
    <property type="entry name" value="MYXAN_cmx8"/>
    <property type="match status" value="1"/>
</dbReference>
<protein>
    <recommendedName>
        <fullName evidence="6">Type I-MYXAN CRISPR-associated protein Cmx8</fullName>
    </recommendedName>
</protein>
<gene>
    <name evidence="4" type="ordered locus">MYSTI_07928</name>
</gene>
<dbReference type="RefSeq" id="WP_015353453.1">
    <property type="nucleotide sequence ID" value="NC_020126.1"/>
</dbReference>
<sequence length="559" mass="63081">MKTRATSRRSPRTKAPPSARGSPRSRNDASPERTAPLVLDYQLAELPTAQHRAGLAGLVLMLRWLERLPGAKPGTARLARLDDASARVELDPRGLQRLFDELYAARLEEKWEKKPRDGARPLREDVKVVRDKKGETRRERYFIYEVPVPRAGLLLSMDPTASDRTGHWVKLWRDMLWSTLRGVPTTRGPFISRALGESTSDAAKAWKLLTAKRRRASVSLSSTELLGAMEHNAEGVSFEDLPRTAFLLHFWPYVTQVYVPRTLVVKERRVLSDPRGYALAIPDVARLRTFCEVLPRALLGRGTALRGFRPQESMVDLAVESALMTGQLLRRRLSKAEGALAYSSLVWGYDVFHLGKDGNNVRTHGASRFEPEVEMVDAYAALQGSLKDALFRRTCLLNLVKQRPWYAGFDRVFATSPHEVTLGAMAFRQDARLSLERHMHMDSNASSPSAPSLEQLVFQVARHYVLVKLERKHKLRWDAVKDDPSLKKTYNEKKEVVARDAFLAVRSRSGQDFIAYFAGTLCSVPQHLPVDQFVRLSQALQTQHEDMKTLTLLALSANA</sequence>
<evidence type="ECO:0000259" key="3">
    <source>
        <dbReference type="Pfam" id="PF24122"/>
    </source>
</evidence>
<evidence type="ECO:0000313" key="5">
    <source>
        <dbReference type="Proteomes" id="UP000011131"/>
    </source>
</evidence>
<feature type="domain" description="Type I-B CRISPR Cas8b C-terminal" evidence="3">
    <location>
        <begin position="346"/>
        <end position="558"/>
    </location>
</feature>
<accession>L7UMT2</accession>
<dbReference type="STRING" id="1278073.MYSTI_07928"/>
<organism evidence="4 5">
    <name type="scientific">Myxococcus stipitatus (strain DSM 14675 / JCM 12634 / Mx s8)</name>
    <dbReference type="NCBI Taxonomy" id="1278073"/>
    <lineage>
        <taxon>Bacteria</taxon>
        <taxon>Pseudomonadati</taxon>
        <taxon>Myxococcota</taxon>
        <taxon>Myxococcia</taxon>
        <taxon>Myxococcales</taxon>
        <taxon>Cystobacterineae</taxon>
        <taxon>Myxococcaceae</taxon>
        <taxon>Myxococcus</taxon>
    </lineage>
</organism>
<feature type="region of interest" description="Disordered" evidence="1">
    <location>
        <begin position="1"/>
        <end position="33"/>
    </location>
</feature>